<evidence type="ECO:0000313" key="2">
    <source>
        <dbReference type="Proteomes" id="UP000197019"/>
    </source>
</evidence>
<dbReference type="KEGG" id="mpsy:CEK71_22205"/>
<dbReference type="RefSeq" id="WP_088621412.1">
    <property type="nucleotide sequence ID" value="NZ_CP022129.1"/>
</dbReference>
<organism evidence="1 2">
    <name type="scientific">Methylovulum psychrotolerans</name>
    <dbReference type="NCBI Taxonomy" id="1704499"/>
    <lineage>
        <taxon>Bacteria</taxon>
        <taxon>Pseudomonadati</taxon>
        <taxon>Pseudomonadota</taxon>
        <taxon>Gammaproteobacteria</taxon>
        <taxon>Methylococcales</taxon>
        <taxon>Methylococcaceae</taxon>
        <taxon>Methylovulum</taxon>
    </lineage>
</organism>
<dbReference type="AlphaFoldDB" id="A0A1Z4C4W1"/>
<protein>
    <submittedName>
        <fullName evidence="1">Uncharacterized protein</fullName>
    </submittedName>
</protein>
<sequence length="77" mass="9064">MQIKEVFADILQQNIPKYLKLTYNEVKPYLDGSSVFTEIVSLSIDGKETWAQLELNPLYEFYENEELVIRSVFMINN</sequence>
<accession>A0A1Z4C4W1</accession>
<keyword evidence="2" id="KW-1185">Reference proteome</keyword>
<name>A0A1Z4C4W1_9GAMM</name>
<proteinExistence type="predicted"/>
<dbReference type="EMBL" id="CP022129">
    <property type="protein sequence ID" value="ASF48550.1"/>
    <property type="molecule type" value="Genomic_DNA"/>
</dbReference>
<dbReference type="Proteomes" id="UP000197019">
    <property type="component" value="Chromosome"/>
</dbReference>
<evidence type="ECO:0000313" key="1">
    <source>
        <dbReference type="EMBL" id="ASF48550.1"/>
    </source>
</evidence>
<reference evidence="1 2" key="1">
    <citation type="submission" date="2017-06" db="EMBL/GenBank/DDBJ databases">
        <title>Genome Sequencing of the methanotroph Methylovulum psychrotolerants str. HV10-M2 isolated from a high-altitude environment.</title>
        <authorList>
            <person name="Mateos-Rivera A."/>
        </authorList>
    </citation>
    <scope>NUCLEOTIDE SEQUENCE [LARGE SCALE GENOMIC DNA]</scope>
    <source>
        <strain evidence="1 2">HV10_M2</strain>
    </source>
</reference>
<gene>
    <name evidence="1" type="ORF">CEK71_22205</name>
</gene>